<dbReference type="InterPro" id="IPR010664">
    <property type="entry name" value="LipoPS_assembly_LptC-rel"/>
</dbReference>
<keyword evidence="1" id="KW-0812">Transmembrane</keyword>
<dbReference type="InterPro" id="IPR026265">
    <property type="entry name" value="LptC"/>
</dbReference>
<keyword evidence="1" id="KW-1133">Transmembrane helix</keyword>
<evidence type="ECO:0000313" key="2">
    <source>
        <dbReference type="EMBL" id="MFC7435324.1"/>
    </source>
</evidence>
<dbReference type="RefSeq" id="WP_382257826.1">
    <property type="nucleotide sequence ID" value="NZ_JBHTBX010000007.1"/>
</dbReference>
<feature type="transmembrane region" description="Helical" evidence="1">
    <location>
        <begin position="14"/>
        <end position="34"/>
    </location>
</feature>
<evidence type="ECO:0000313" key="3">
    <source>
        <dbReference type="Proteomes" id="UP001596495"/>
    </source>
</evidence>
<keyword evidence="3" id="KW-1185">Reference proteome</keyword>
<gene>
    <name evidence="2" type="primary">lptC</name>
    <name evidence="2" type="ORF">ACFQNJ_12485</name>
</gene>
<sequence length="206" mass="22923">MNLLRRWYDQLSRLSIYLPVALMGLLVLASYWLLRLTPPPAEPEPERPVSEKPDFFMRGFTVKSFDEQGQLKSEVRGTEARHHPHNDTLVIDNARVRAVSEEGLTSTARSDVLTSNAEGTDMLLEGEAQVVRQAGRGADGKPTPRLEFHGPVLRVRTDPERITSDQPVLLIRGNDQVKGDNLDYSGGDSRVADIKGRVNATMAPRP</sequence>
<reference evidence="3" key="1">
    <citation type="journal article" date="2019" name="Int. J. Syst. Evol. Microbiol.">
        <title>The Global Catalogue of Microorganisms (GCM) 10K type strain sequencing project: providing services to taxonomists for standard genome sequencing and annotation.</title>
        <authorList>
            <consortium name="The Broad Institute Genomics Platform"/>
            <consortium name="The Broad Institute Genome Sequencing Center for Infectious Disease"/>
            <person name="Wu L."/>
            <person name="Ma J."/>
        </authorList>
    </citation>
    <scope>NUCLEOTIDE SEQUENCE [LARGE SCALE GENOMIC DNA]</scope>
    <source>
        <strain evidence="3">CCUG 54518</strain>
    </source>
</reference>
<accession>A0ABW2RB30</accession>
<dbReference type="Proteomes" id="UP001596495">
    <property type="component" value="Unassembled WGS sequence"/>
</dbReference>
<name>A0ABW2RB30_9BURK</name>
<dbReference type="Pfam" id="PF06835">
    <property type="entry name" value="LptC"/>
    <property type="match status" value="1"/>
</dbReference>
<comment type="caution">
    <text evidence="2">The sequence shown here is derived from an EMBL/GenBank/DDBJ whole genome shotgun (WGS) entry which is preliminary data.</text>
</comment>
<dbReference type="NCBIfam" id="TIGR04409">
    <property type="entry name" value="LptC_YrbK"/>
    <property type="match status" value="1"/>
</dbReference>
<evidence type="ECO:0000256" key="1">
    <source>
        <dbReference type="SAM" id="Phobius"/>
    </source>
</evidence>
<dbReference type="Gene3D" id="2.60.450.10">
    <property type="entry name" value="Lipopolysaccharide (LPS) transport protein A like domain"/>
    <property type="match status" value="1"/>
</dbReference>
<dbReference type="EMBL" id="JBHTBX010000007">
    <property type="protein sequence ID" value="MFC7435324.1"/>
    <property type="molecule type" value="Genomic_DNA"/>
</dbReference>
<keyword evidence="1" id="KW-0472">Membrane</keyword>
<organism evidence="2 3">
    <name type="scientific">Hydrogenophaga bisanensis</name>
    <dbReference type="NCBI Taxonomy" id="439611"/>
    <lineage>
        <taxon>Bacteria</taxon>
        <taxon>Pseudomonadati</taxon>
        <taxon>Pseudomonadota</taxon>
        <taxon>Betaproteobacteria</taxon>
        <taxon>Burkholderiales</taxon>
        <taxon>Comamonadaceae</taxon>
        <taxon>Hydrogenophaga</taxon>
    </lineage>
</organism>
<protein>
    <submittedName>
        <fullName evidence="2">LPS export ABC transporter periplasmic protein LptC</fullName>
    </submittedName>
</protein>
<proteinExistence type="predicted"/>